<evidence type="ECO:0000259" key="5">
    <source>
        <dbReference type="PROSITE" id="PS51193"/>
    </source>
</evidence>
<feature type="chain" id="PRO_5032528579" description="Helicase ATP-binding domain-containing protein" evidence="4">
    <location>
        <begin position="22"/>
        <end position="62"/>
    </location>
</feature>
<dbReference type="Gene3D" id="3.40.50.300">
    <property type="entry name" value="P-loop containing nucleotide triphosphate hydrolases"/>
    <property type="match status" value="1"/>
</dbReference>
<dbReference type="InterPro" id="IPR027417">
    <property type="entry name" value="P-loop_NTPase"/>
</dbReference>
<proteinExistence type="predicted"/>
<dbReference type="Proteomes" id="UP000639772">
    <property type="component" value="Chromosome 13"/>
</dbReference>
<dbReference type="SUPFAM" id="SSF52540">
    <property type="entry name" value="P-loop containing nucleoside triphosphate hydrolases"/>
    <property type="match status" value="1"/>
</dbReference>
<keyword evidence="4" id="KW-0732">Signal</keyword>
<evidence type="ECO:0000256" key="3">
    <source>
        <dbReference type="ARBA" id="ARBA00022840"/>
    </source>
</evidence>
<protein>
    <recommendedName>
        <fullName evidence="5">Helicase ATP-binding domain-containing protein</fullName>
    </recommendedName>
</protein>
<dbReference type="EMBL" id="JADCNM010000013">
    <property type="protein sequence ID" value="KAG0455685.1"/>
    <property type="molecule type" value="Genomic_DNA"/>
</dbReference>
<feature type="domain" description="Helicase ATP-binding" evidence="5">
    <location>
        <begin position="1"/>
        <end position="62"/>
    </location>
</feature>
<evidence type="ECO:0000256" key="1">
    <source>
        <dbReference type="ARBA" id="ARBA00022741"/>
    </source>
</evidence>
<evidence type="ECO:0000256" key="4">
    <source>
        <dbReference type="SAM" id="SignalP"/>
    </source>
</evidence>
<feature type="signal peptide" evidence="4">
    <location>
        <begin position="1"/>
        <end position="21"/>
    </location>
</feature>
<comment type="caution">
    <text evidence="6">The sequence shown here is derived from an EMBL/GenBank/DDBJ whole genome shotgun (WGS) entry which is preliminary data.</text>
</comment>
<dbReference type="InterPro" id="IPR014013">
    <property type="entry name" value="Helic_SF1/SF2_ATP-bd_DinG/Rad3"/>
</dbReference>
<dbReference type="OrthoDB" id="272481at2759"/>
<gene>
    <name evidence="6" type="ORF">HPP92_023473</name>
</gene>
<keyword evidence="2" id="KW-0378">Hydrolase</keyword>
<evidence type="ECO:0000313" key="7">
    <source>
        <dbReference type="Proteomes" id="UP000639772"/>
    </source>
</evidence>
<keyword evidence="3" id="KW-0067">ATP-binding</keyword>
<keyword evidence="1" id="KW-0547">Nucleotide-binding</keyword>
<organism evidence="6 7">
    <name type="scientific">Vanilla planifolia</name>
    <name type="common">Vanilla</name>
    <dbReference type="NCBI Taxonomy" id="51239"/>
    <lineage>
        <taxon>Eukaryota</taxon>
        <taxon>Viridiplantae</taxon>
        <taxon>Streptophyta</taxon>
        <taxon>Embryophyta</taxon>
        <taxon>Tracheophyta</taxon>
        <taxon>Spermatophyta</taxon>
        <taxon>Magnoliopsida</taxon>
        <taxon>Liliopsida</taxon>
        <taxon>Asparagales</taxon>
        <taxon>Orchidaceae</taxon>
        <taxon>Vanilloideae</taxon>
        <taxon>Vanilleae</taxon>
        <taxon>Vanilla</taxon>
    </lineage>
</organism>
<evidence type="ECO:0000313" key="6">
    <source>
        <dbReference type="EMBL" id="KAG0455685.1"/>
    </source>
</evidence>
<dbReference type="AlphaFoldDB" id="A0A835PNI9"/>
<dbReference type="GO" id="GO:0005524">
    <property type="term" value="F:ATP binding"/>
    <property type="evidence" value="ECO:0007669"/>
    <property type="project" value="UniProtKB-KW"/>
</dbReference>
<feature type="non-terminal residue" evidence="6">
    <location>
        <position position="62"/>
    </location>
</feature>
<dbReference type="GO" id="GO:0016787">
    <property type="term" value="F:hydrolase activity"/>
    <property type="evidence" value="ECO:0007669"/>
    <property type="project" value="UniProtKB-KW"/>
</dbReference>
<name>A0A835PNI9_VANPL</name>
<sequence length="62" mass="6635">MPTGTGKTIALLSLITSYALAHPSSAVKLIYCTRTVHEMEKTLAELRLLSSHLPSSSPLLAL</sequence>
<reference evidence="6 7" key="1">
    <citation type="journal article" date="2020" name="Nat. Food">
        <title>A phased Vanilla planifolia genome enables genetic improvement of flavour and production.</title>
        <authorList>
            <person name="Hasing T."/>
            <person name="Tang H."/>
            <person name="Brym M."/>
            <person name="Khazi F."/>
            <person name="Huang T."/>
            <person name="Chambers A.H."/>
        </authorList>
    </citation>
    <scope>NUCLEOTIDE SEQUENCE [LARGE SCALE GENOMIC DNA]</scope>
    <source>
        <tissue evidence="6">Leaf</tissue>
    </source>
</reference>
<evidence type="ECO:0000256" key="2">
    <source>
        <dbReference type="ARBA" id="ARBA00022801"/>
    </source>
</evidence>
<dbReference type="PROSITE" id="PS51193">
    <property type="entry name" value="HELICASE_ATP_BIND_2"/>
    <property type="match status" value="1"/>
</dbReference>
<accession>A0A835PNI9</accession>